<organism evidence="2 3">
    <name type="scientific">Peptoclostridium litorale DSM 5388</name>
    <dbReference type="NCBI Taxonomy" id="1121324"/>
    <lineage>
        <taxon>Bacteria</taxon>
        <taxon>Bacillati</taxon>
        <taxon>Bacillota</taxon>
        <taxon>Clostridia</taxon>
        <taxon>Peptostreptococcales</taxon>
        <taxon>Peptoclostridiaceae</taxon>
        <taxon>Peptoclostridium</taxon>
    </lineage>
</organism>
<dbReference type="Pfam" id="PF07907">
    <property type="entry name" value="YibE_F"/>
    <property type="match status" value="1"/>
</dbReference>
<keyword evidence="1" id="KW-1133">Transmembrane helix</keyword>
<dbReference type="eggNOG" id="COG5438">
    <property type="taxonomic scope" value="Bacteria"/>
</dbReference>
<feature type="transmembrane region" description="Helical" evidence="1">
    <location>
        <begin position="163"/>
        <end position="182"/>
    </location>
</feature>
<dbReference type="Proteomes" id="UP000027946">
    <property type="component" value="Unassembled WGS sequence"/>
</dbReference>
<proteinExistence type="predicted"/>
<dbReference type="InterPro" id="IPR014564">
    <property type="entry name" value="UCP031503_TM"/>
</dbReference>
<accession>A0A069RHF2</accession>
<dbReference type="InterPro" id="IPR012507">
    <property type="entry name" value="YibE_F"/>
</dbReference>
<dbReference type="PIRSF" id="PIRSF031503">
    <property type="entry name" value="UCP031503_mp"/>
    <property type="match status" value="1"/>
</dbReference>
<keyword evidence="1" id="KW-0472">Membrane</keyword>
<protein>
    <recommendedName>
        <fullName evidence="4">YibE/F family protein</fullName>
    </recommendedName>
</protein>
<dbReference type="RefSeq" id="WP_074210085.1">
    <property type="nucleotide sequence ID" value="NZ_FSRH01000009.1"/>
</dbReference>
<feature type="transmembrane region" description="Helical" evidence="1">
    <location>
        <begin position="226"/>
        <end position="244"/>
    </location>
</feature>
<evidence type="ECO:0008006" key="4">
    <source>
        <dbReference type="Google" id="ProtNLM"/>
    </source>
</evidence>
<keyword evidence="3" id="KW-1185">Reference proteome</keyword>
<feature type="transmembrane region" description="Helical" evidence="1">
    <location>
        <begin position="45"/>
        <end position="61"/>
    </location>
</feature>
<sequence length="299" mass="31944">MKKHIERIDYKKALPWLVLIAIMFASKLAGEHFISEPMHREKIPIFYLVILFFGGLVIIGGKKGLKSVITLIITVVAVVKILIPLILAGYDPMMVSIVICIVNIVVALLLISGFNKKTLCAAIGTSAGVVIAGITAFVVGNMIQLNGLSSDEAIHIILYSKDIDFKGILFAGIIIGAMGAVMDVGMSIASSMNEIEQANPGIGTKELINAGMNVGRDIMGTMADTLILAYVGSSLNIMLMFSTYEISLIEIISLDNIAAEIVRSLAGSIGLIFTVPITAAVAGFLRDKSICQKEEKKTA</sequence>
<name>A0A069RHF2_PEPLI</name>
<comment type="caution">
    <text evidence="2">The sequence shown here is derived from an EMBL/GenBank/DDBJ whole genome shotgun (WGS) entry which is preliminary data.</text>
</comment>
<evidence type="ECO:0000256" key="1">
    <source>
        <dbReference type="SAM" id="Phobius"/>
    </source>
</evidence>
<dbReference type="AlphaFoldDB" id="A0A069RHF2"/>
<reference evidence="2 3" key="1">
    <citation type="submission" date="2014-03" db="EMBL/GenBank/DDBJ databases">
        <title>Genome sequence of Clostridium litorale W6, DSM 5388.</title>
        <authorList>
            <person name="Poehlein A."/>
            <person name="Jagirdar A."/>
            <person name="Khonsari B."/>
            <person name="Chibani C.M."/>
            <person name="Gutierrez Gutierrez D.A."/>
            <person name="Davydova E."/>
            <person name="Alghaithi H.S."/>
            <person name="Nair K.P."/>
            <person name="Dhamotharan K."/>
            <person name="Chandran L."/>
            <person name="G W."/>
            <person name="Daniel R."/>
        </authorList>
    </citation>
    <scope>NUCLEOTIDE SEQUENCE [LARGE SCALE GENOMIC DNA]</scope>
    <source>
        <strain evidence="2 3">W6</strain>
    </source>
</reference>
<feature type="transmembrane region" description="Helical" evidence="1">
    <location>
        <begin position="93"/>
        <end position="112"/>
    </location>
</feature>
<dbReference type="OrthoDB" id="5753718at2"/>
<evidence type="ECO:0000313" key="3">
    <source>
        <dbReference type="Proteomes" id="UP000027946"/>
    </source>
</evidence>
<dbReference type="PANTHER" id="PTHR41771">
    <property type="entry name" value="MEMBRANE PROTEIN-RELATED"/>
    <property type="match status" value="1"/>
</dbReference>
<feature type="transmembrane region" description="Helical" evidence="1">
    <location>
        <begin position="264"/>
        <end position="285"/>
    </location>
</feature>
<evidence type="ECO:0000313" key="2">
    <source>
        <dbReference type="EMBL" id="KDR96203.1"/>
    </source>
</evidence>
<dbReference type="EMBL" id="JJMM01000004">
    <property type="protein sequence ID" value="KDR96203.1"/>
    <property type="molecule type" value="Genomic_DNA"/>
</dbReference>
<gene>
    <name evidence="2" type="ORF">CLIT_4c00400</name>
</gene>
<feature type="transmembrane region" description="Helical" evidence="1">
    <location>
        <begin position="119"/>
        <end position="143"/>
    </location>
</feature>
<dbReference type="PANTHER" id="PTHR41771:SF1">
    <property type="entry name" value="MEMBRANE PROTEIN"/>
    <property type="match status" value="1"/>
</dbReference>
<feature type="transmembrane region" description="Helical" evidence="1">
    <location>
        <begin position="68"/>
        <end position="87"/>
    </location>
</feature>
<dbReference type="STRING" id="1121324.CLIT_4c00400"/>
<keyword evidence="1" id="KW-0812">Transmembrane</keyword>